<dbReference type="Gene3D" id="3.30.70.330">
    <property type="match status" value="1"/>
</dbReference>
<evidence type="ECO:0000256" key="1">
    <source>
        <dbReference type="PROSITE-ProRule" id="PRU00176"/>
    </source>
</evidence>
<dbReference type="EMBL" id="BKCJ010003018">
    <property type="protein sequence ID" value="GEU52460.1"/>
    <property type="molecule type" value="Genomic_DNA"/>
</dbReference>
<dbReference type="InterPro" id="IPR035979">
    <property type="entry name" value="RBD_domain_sf"/>
</dbReference>
<evidence type="ECO:0000259" key="2">
    <source>
        <dbReference type="PROSITE" id="PS50102"/>
    </source>
</evidence>
<keyword evidence="3" id="KW-0548">Nucleotidyltransferase</keyword>
<dbReference type="SUPFAM" id="SSF54928">
    <property type="entry name" value="RNA-binding domain, RBD"/>
    <property type="match status" value="1"/>
</dbReference>
<reference evidence="3" key="1">
    <citation type="journal article" date="2019" name="Sci. Rep.">
        <title>Draft genome of Tanacetum cinerariifolium, the natural source of mosquito coil.</title>
        <authorList>
            <person name="Yamashiro T."/>
            <person name="Shiraishi A."/>
            <person name="Satake H."/>
            <person name="Nakayama K."/>
        </authorList>
    </citation>
    <scope>NUCLEOTIDE SEQUENCE</scope>
</reference>
<dbReference type="GO" id="GO:0003723">
    <property type="term" value="F:RNA binding"/>
    <property type="evidence" value="ECO:0007669"/>
    <property type="project" value="UniProtKB-UniRule"/>
</dbReference>
<feature type="domain" description="RRM" evidence="2">
    <location>
        <begin position="16"/>
        <end position="98"/>
    </location>
</feature>
<dbReference type="AlphaFoldDB" id="A0A6L2KUP8"/>
<comment type="caution">
    <text evidence="3">The sequence shown here is derived from an EMBL/GenBank/DDBJ whole genome shotgun (WGS) entry which is preliminary data.</text>
</comment>
<name>A0A6L2KUP8_TANCI</name>
<dbReference type="PROSITE" id="PS50102">
    <property type="entry name" value="RRM"/>
    <property type="match status" value="1"/>
</dbReference>
<dbReference type="Pfam" id="PF00076">
    <property type="entry name" value="RRM_1"/>
    <property type="match status" value="1"/>
</dbReference>
<keyword evidence="1" id="KW-0694">RNA-binding</keyword>
<proteinExistence type="predicted"/>
<dbReference type="InterPro" id="IPR000504">
    <property type="entry name" value="RRM_dom"/>
</dbReference>
<gene>
    <name evidence="3" type="ORF">Tci_024438</name>
</gene>
<keyword evidence="3" id="KW-0695">RNA-directed DNA polymerase</keyword>
<dbReference type="GO" id="GO:0003964">
    <property type="term" value="F:RNA-directed DNA polymerase activity"/>
    <property type="evidence" value="ECO:0007669"/>
    <property type="project" value="UniProtKB-KW"/>
</dbReference>
<protein>
    <submittedName>
        <fullName evidence="3">RNA-directed DNA polymerase, eukaryota, nucleotide-binding alpha-beta plait domain protein</fullName>
    </submittedName>
</protein>
<evidence type="ECO:0000313" key="3">
    <source>
        <dbReference type="EMBL" id="GEU52460.1"/>
    </source>
</evidence>
<dbReference type="CDD" id="cd00590">
    <property type="entry name" value="RRM_SF"/>
    <property type="match status" value="1"/>
</dbReference>
<dbReference type="SMART" id="SM00360">
    <property type="entry name" value="RRM"/>
    <property type="match status" value="1"/>
</dbReference>
<organism evidence="3">
    <name type="scientific">Tanacetum cinerariifolium</name>
    <name type="common">Dalmatian daisy</name>
    <name type="synonym">Chrysanthemum cinerariifolium</name>
    <dbReference type="NCBI Taxonomy" id="118510"/>
    <lineage>
        <taxon>Eukaryota</taxon>
        <taxon>Viridiplantae</taxon>
        <taxon>Streptophyta</taxon>
        <taxon>Embryophyta</taxon>
        <taxon>Tracheophyta</taxon>
        <taxon>Spermatophyta</taxon>
        <taxon>Magnoliopsida</taxon>
        <taxon>eudicotyledons</taxon>
        <taxon>Gunneridae</taxon>
        <taxon>Pentapetalae</taxon>
        <taxon>asterids</taxon>
        <taxon>campanulids</taxon>
        <taxon>Asterales</taxon>
        <taxon>Asteraceae</taxon>
        <taxon>Asteroideae</taxon>
        <taxon>Anthemideae</taxon>
        <taxon>Anthemidinae</taxon>
        <taxon>Tanacetum</taxon>
    </lineage>
</organism>
<dbReference type="InterPro" id="IPR012677">
    <property type="entry name" value="Nucleotide-bd_a/b_plait_sf"/>
</dbReference>
<accession>A0A6L2KUP8</accession>
<sequence length="149" mass="16991">MGFVKSNEDHTREISQSVFVANFPESTQSGDLWKVCSTYGTVIDVFIPNKRSKSGKRFAFVRYIKVFNLVRLVENLCTIWIGRYNLYANQVRFERPRKSNFSSQKVGLQVYLKSISNSEIVANGWIRSLDPDEVVGSEEIGPNSCQVDI</sequence>
<keyword evidence="3" id="KW-0808">Transferase</keyword>